<feature type="domain" description="WYL" evidence="1">
    <location>
        <begin position="143"/>
        <end position="215"/>
    </location>
</feature>
<comment type="caution">
    <text evidence="3">The sequence shown here is derived from an EMBL/GenBank/DDBJ whole genome shotgun (WGS) entry which is preliminary data.</text>
</comment>
<organism evidence="3">
    <name type="scientific">bioreactor metagenome</name>
    <dbReference type="NCBI Taxonomy" id="1076179"/>
    <lineage>
        <taxon>unclassified sequences</taxon>
        <taxon>metagenomes</taxon>
        <taxon>ecological metagenomes</taxon>
    </lineage>
</organism>
<feature type="domain" description="WCX" evidence="2">
    <location>
        <begin position="244"/>
        <end position="319"/>
    </location>
</feature>
<dbReference type="AlphaFoldDB" id="A0A644U7P7"/>
<evidence type="ECO:0000259" key="2">
    <source>
        <dbReference type="Pfam" id="PF25583"/>
    </source>
</evidence>
<dbReference type="InterPro" id="IPR026881">
    <property type="entry name" value="WYL_dom"/>
</dbReference>
<protein>
    <submittedName>
        <fullName evidence="3">Uncharacterized protein</fullName>
    </submittedName>
</protein>
<dbReference type="Pfam" id="PF25583">
    <property type="entry name" value="WCX"/>
    <property type="match status" value="1"/>
</dbReference>
<reference evidence="3" key="1">
    <citation type="submission" date="2019-08" db="EMBL/GenBank/DDBJ databases">
        <authorList>
            <person name="Kucharzyk K."/>
            <person name="Murdoch R.W."/>
            <person name="Higgins S."/>
            <person name="Loffler F."/>
        </authorList>
    </citation>
    <scope>NUCLEOTIDE SEQUENCE</scope>
</reference>
<dbReference type="InterPro" id="IPR036390">
    <property type="entry name" value="WH_DNA-bd_sf"/>
</dbReference>
<evidence type="ECO:0000259" key="1">
    <source>
        <dbReference type="Pfam" id="PF13280"/>
    </source>
</evidence>
<dbReference type="InterPro" id="IPR051534">
    <property type="entry name" value="CBASS_pafABC_assoc_protein"/>
</dbReference>
<evidence type="ECO:0000313" key="3">
    <source>
        <dbReference type="EMBL" id="MPL74959.1"/>
    </source>
</evidence>
<dbReference type="PROSITE" id="PS52050">
    <property type="entry name" value="WYL"/>
    <property type="match status" value="1"/>
</dbReference>
<dbReference type="Pfam" id="PF13280">
    <property type="entry name" value="WYL"/>
    <property type="match status" value="1"/>
</dbReference>
<dbReference type="SUPFAM" id="SSF46785">
    <property type="entry name" value="Winged helix' DNA-binding domain"/>
    <property type="match status" value="1"/>
</dbReference>
<sequence length="323" mass="37292">MPKSSNQKLKLLYLYIILHKKTDDKHTMTVQQMIAELAALGIKAERKTIYDDLEALRLFGVDLVCRKSKTHDYYVNLKTFELPELKLLVDAVASAKFITEKKSGELIKKIETLASEYEAKDLHRQVLISGRAKTENEKIYYNVDVLHRAIADGKQISFRYFDIGVDKKKHYRDGHRTASPYALAWENEKYYLIAFYEKYDGISHFRVERMEDITILESDILPQPEGFSLKEYSKRVFSMFGGEEHEITLRFDNSLVGVVYDKFGQDVAIKSPGKDNFKITVKVAVSPSFYAWLFQFGNLVKIEAPEWARQELIGMASDIVSEV</sequence>
<name>A0A644U7P7_9ZZZZ</name>
<gene>
    <name evidence="3" type="ORF">SDC9_20778</name>
</gene>
<dbReference type="InterPro" id="IPR057727">
    <property type="entry name" value="WCX_dom"/>
</dbReference>
<accession>A0A644U7P7</accession>
<proteinExistence type="predicted"/>
<dbReference type="PANTHER" id="PTHR34580:SF1">
    <property type="entry name" value="PROTEIN PAFC"/>
    <property type="match status" value="1"/>
</dbReference>
<dbReference type="PANTHER" id="PTHR34580">
    <property type="match status" value="1"/>
</dbReference>
<dbReference type="EMBL" id="VSSQ01000084">
    <property type="protein sequence ID" value="MPL74959.1"/>
    <property type="molecule type" value="Genomic_DNA"/>
</dbReference>